<evidence type="ECO:0000259" key="2">
    <source>
        <dbReference type="Pfam" id="PF26501"/>
    </source>
</evidence>
<dbReference type="AlphaFoldDB" id="A0A832THG6"/>
<dbReference type="InterPro" id="IPR058603">
    <property type="entry name" value="DUF8167_2nd"/>
</dbReference>
<keyword evidence="1" id="KW-0812">Transmembrane</keyword>
<accession>A0A832THG6</accession>
<feature type="domain" description="DUF8167" evidence="3">
    <location>
        <begin position="120"/>
        <end position="188"/>
    </location>
</feature>
<dbReference type="InterPro" id="IPR058480">
    <property type="entry name" value="DUF8167_N"/>
</dbReference>
<evidence type="ECO:0000256" key="1">
    <source>
        <dbReference type="SAM" id="Phobius"/>
    </source>
</evidence>
<evidence type="ECO:0000259" key="3">
    <source>
        <dbReference type="Pfam" id="PF26502"/>
    </source>
</evidence>
<reference evidence="4" key="1">
    <citation type="journal article" date="2020" name="bioRxiv">
        <title>A rank-normalized archaeal taxonomy based on genome phylogeny resolves widespread incomplete and uneven classifications.</title>
        <authorList>
            <person name="Rinke C."/>
            <person name="Chuvochina M."/>
            <person name="Mussig A.J."/>
            <person name="Chaumeil P.-A."/>
            <person name="Waite D.W."/>
            <person name="Whitman W.B."/>
            <person name="Parks D.H."/>
            <person name="Hugenholtz P."/>
        </authorList>
    </citation>
    <scope>NUCLEOTIDE SEQUENCE</scope>
    <source>
        <strain evidence="4">UBA8853</strain>
    </source>
</reference>
<dbReference type="Pfam" id="PF26501">
    <property type="entry name" value="DUF8167"/>
    <property type="match status" value="1"/>
</dbReference>
<proteinExistence type="predicted"/>
<dbReference type="EMBL" id="DUJS01000004">
    <property type="protein sequence ID" value="HII70784.1"/>
    <property type="molecule type" value="Genomic_DNA"/>
</dbReference>
<feature type="transmembrane region" description="Helical" evidence="1">
    <location>
        <begin position="6"/>
        <end position="32"/>
    </location>
</feature>
<keyword evidence="1" id="KW-1133">Transmembrane helix</keyword>
<dbReference type="RefSeq" id="WP_011018448.1">
    <property type="nucleotide sequence ID" value="NZ_DUJS01000004.1"/>
</dbReference>
<dbReference type="Proteomes" id="UP000619545">
    <property type="component" value="Unassembled WGS sequence"/>
</dbReference>
<keyword evidence="1" id="KW-0472">Membrane</keyword>
<feature type="domain" description="DUF8167" evidence="2">
    <location>
        <begin position="8"/>
        <end position="99"/>
    </location>
</feature>
<name>A0A832THG6_9EURY</name>
<gene>
    <name evidence="4" type="ORF">HA336_06080</name>
</gene>
<organism evidence="4 5">
    <name type="scientific">Methanopyrus kandleri</name>
    <dbReference type="NCBI Taxonomy" id="2320"/>
    <lineage>
        <taxon>Archaea</taxon>
        <taxon>Methanobacteriati</taxon>
        <taxon>Methanobacteriota</taxon>
        <taxon>Methanomada group</taxon>
        <taxon>Methanopyri</taxon>
        <taxon>Methanopyrales</taxon>
        <taxon>Methanopyraceae</taxon>
        <taxon>Methanopyrus</taxon>
    </lineage>
</organism>
<dbReference type="Pfam" id="PF26502">
    <property type="entry name" value="DUF8167_2nd"/>
    <property type="match status" value="1"/>
</dbReference>
<evidence type="ECO:0000313" key="4">
    <source>
        <dbReference type="EMBL" id="HII70784.1"/>
    </source>
</evidence>
<protein>
    <submittedName>
        <fullName evidence="4">Uncharacterized protein</fullName>
    </submittedName>
</protein>
<comment type="caution">
    <text evidence="4">The sequence shown here is derived from an EMBL/GenBank/DDBJ whole genome shotgun (WGS) entry which is preliminary data.</text>
</comment>
<evidence type="ECO:0000313" key="5">
    <source>
        <dbReference type="Proteomes" id="UP000619545"/>
    </source>
</evidence>
<dbReference type="GeneID" id="1477379"/>
<sequence length="275" mass="30221">MIDISSLSWAVALGVVRGLYVFAGSFIAAAVYRYVAEERIRMTTSAFMGLLTAGFAAGPKELTALTYQNPNVEMIAWAIATLFAIPARTYGDAIGERILRARIRASMNPRTKVYRLPENPNEIKDIPGEPPAPMEVKERIAGREYEFPRGTPKEEVERVIKRDLESETGIGRAVVRVRNGDVEVLVAGAKPPVSHTLPPDKVAVSVEPLGGAIHIGEGDRVRVFVDGRELGEAEVWRRVDDRVVLVMEERTAEELLKEITQGKQVSLMAVRGEGS</sequence>